<evidence type="ECO:0000313" key="4">
    <source>
        <dbReference type="EMBL" id="BDL44603.1"/>
    </source>
</evidence>
<reference evidence="4" key="1">
    <citation type="submission" date="2022-06" db="EMBL/GenBank/DDBJ databases">
        <title>Akkermansia biwalacus sp. nov., an anaerobic mucin-degrading bacterium isolated from human intestine.</title>
        <authorList>
            <person name="Kobayashi Y."/>
            <person name="Inoue S."/>
            <person name="Kawahara T."/>
            <person name="Kohda N."/>
        </authorList>
    </citation>
    <scope>NUCLEOTIDE SEQUENCE</scope>
    <source>
        <strain evidence="4">WON2089</strain>
    </source>
</reference>
<dbReference type="RefSeq" id="WP_215433921.1">
    <property type="nucleotide sequence ID" value="NZ_AP025943.1"/>
</dbReference>
<gene>
    <name evidence="4" type="ORF">Abiwalacus_21770</name>
</gene>
<dbReference type="EMBL" id="AP025943">
    <property type="protein sequence ID" value="BDL44603.1"/>
    <property type="molecule type" value="Genomic_DNA"/>
</dbReference>
<dbReference type="InterPro" id="IPR001173">
    <property type="entry name" value="Glyco_trans_2-like"/>
</dbReference>
<dbReference type="PANTHER" id="PTHR22916">
    <property type="entry name" value="GLYCOSYLTRANSFERASE"/>
    <property type="match status" value="1"/>
</dbReference>
<dbReference type="PANTHER" id="PTHR22916:SF51">
    <property type="entry name" value="GLYCOSYLTRANSFERASE EPSH-RELATED"/>
    <property type="match status" value="1"/>
</dbReference>
<name>A0ABN6QN61_9BACT</name>
<dbReference type="Pfam" id="PF00535">
    <property type="entry name" value="Glycos_transf_2"/>
    <property type="match status" value="1"/>
</dbReference>
<proteinExistence type="predicted"/>
<evidence type="ECO:0000313" key="5">
    <source>
        <dbReference type="Proteomes" id="UP001062263"/>
    </source>
</evidence>
<keyword evidence="1" id="KW-0328">Glycosyltransferase</keyword>
<protein>
    <recommendedName>
        <fullName evidence="3">Glycosyltransferase 2-like domain-containing protein</fullName>
    </recommendedName>
</protein>
<accession>A0ABN6QN61</accession>
<keyword evidence="2" id="KW-0808">Transferase</keyword>
<organism evidence="4 5">
    <name type="scientific">Akkermansia biwaensis</name>
    <dbReference type="NCBI Taxonomy" id="2946555"/>
    <lineage>
        <taxon>Bacteria</taxon>
        <taxon>Pseudomonadati</taxon>
        <taxon>Verrucomicrobiota</taxon>
        <taxon>Verrucomicrobiia</taxon>
        <taxon>Verrucomicrobiales</taxon>
        <taxon>Akkermansiaceae</taxon>
        <taxon>Akkermansia</taxon>
    </lineage>
</organism>
<dbReference type="Gene3D" id="3.90.550.10">
    <property type="entry name" value="Spore Coat Polysaccharide Biosynthesis Protein SpsA, Chain A"/>
    <property type="match status" value="1"/>
</dbReference>
<sequence length="323" mass="36692">MLISAIVPVYNLEHLVSRCLDSLVRQTHAELEIICIDDGSTDGSAAILEQAARQDKRIQVIAKRNEGLPMARKTGIDRASGEFIIHVDGDDYLEPDAIEGLAGRQHETDADIVVSDYFSEMEDGSGRKMCTDYHFDVLDGKTFLRALLTEEKYFIWGKLIRTSLCREISIPHDIHYTEDMVGMVQLAALARTVAKLDRPLYHYIKRSGAFTHAPGARSFKDWYRAVRLTGDYCRALPDGAQFRQLLLDRETVQADVYLRNTRTTGYYRKDIRSLVWKLLLHYRNEGRHALAKLPGSNRLFLTAALISQRLASCAHTLYAKSNR</sequence>
<evidence type="ECO:0000259" key="3">
    <source>
        <dbReference type="Pfam" id="PF00535"/>
    </source>
</evidence>
<dbReference type="Proteomes" id="UP001062263">
    <property type="component" value="Chromosome"/>
</dbReference>
<evidence type="ECO:0000256" key="1">
    <source>
        <dbReference type="ARBA" id="ARBA00022676"/>
    </source>
</evidence>
<evidence type="ECO:0000256" key="2">
    <source>
        <dbReference type="ARBA" id="ARBA00022679"/>
    </source>
</evidence>
<feature type="domain" description="Glycosyltransferase 2-like" evidence="3">
    <location>
        <begin position="4"/>
        <end position="133"/>
    </location>
</feature>
<dbReference type="InterPro" id="IPR029044">
    <property type="entry name" value="Nucleotide-diphossugar_trans"/>
</dbReference>
<keyword evidence="5" id="KW-1185">Reference proteome</keyword>
<dbReference type="SUPFAM" id="SSF53448">
    <property type="entry name" value="Nucleotide-diphospho-sugar transferases"/>
    <property type="match status" value="1"/>
</dbReference>
<dbReference type="CDD" id="cd00761">
    <property type="entry name" value="Glyco_tranf_GTA_type"/>
    <property type="match status" value="1"/>
</dbReference>